<keyword evidence="2" id="KW-1185">Reference proteome</keyword>
<proteinExistence type="predicted"/>
<sequence length="177" mass="20135">MAHAHEQSVSPNFNFPDADVVFKSSDGVLFRVHRKNLEVCTEGFPPGDIDILDESATLELLFQFMYPQRHPALDVTPFKILEPLAEASWNRSPRRSAENSWSFYAWGCMARLAPGVHTLWSLDHVFDTAPQMAAANHKLNIDRQISSIPPRCETDLQVWRRRIEDGIAKIPAFSTFL</sequence>
<gene>
    <name evidence="1" type="ORF">C8F04DRAFT_1133746</name>
</gene>
<name>A0AAD6WUC4_9AGAR</name>
<dbReference type="AlphaFoldDB" id="A0AAD6WUC4"/>
<reference evidence="1" key="1">
    <citation type="submission" date="2023-03" db="EMBL/GenBank/DDBJ databases">
        <title>Massive genome expansion in bonnet fungi (Mycena s.s.) driven by repeated elements and novel gene families across ecological guilds.</title>
        <authorList>
            <consortium name="Lawrence Berkeley National Laboratory"/>
            <person name="Harder C.B."/>
            <person name="Miyauchi S."/>
            <person name="Viragh M."/>
            <person name="Kuo A."/>
            <person name="Thoen E."/>
            <person name="Andreopoulos B."/>
            <person name="Lu D."/>
            <person name="Skrede I."/>
            <person name="Drula E."/>
            <person name="Henrissat B."/>
            <person name="Morin E."/>
            <person name="Kohler A."/>
            <person name="Barry K."/>
            <person name="LaButti K."/>
            <person name="Morin E."/>
            <person name="Salamov A."/>
            <person name="Lipzen A."/>
            <person name="Mereny Z."/>
            <person name="Hegedus B."/>
            <person name="Baldrian P."/>
            <person name="Stursova M."/>
            <person name="Weitz H."/>
            <person name="Taylor A."/>
            <person name="Grigoriev I.V."/>
            <person name="Nagy L.G."/>
            <person name="Martin F."/>
            <person name="Kauserud H."/>
        </authorList>
    </citation>
    <scope>NUCLEOTIDE SEQUENCE</scope>
    <source>
        <strain evidence="1">CBHHK200</strain>
    </source>
</reference>
<organism evidence="1 2">
    <name type="scientific">Mycena alexandri</name>
    <dbReference type="NCBI Taxonomy" id="1745969"/>
    <lineage>
        <taxon>Eukaryota</taxon>
        <taxon>Fungi</taxon>
        <taxon>Dikarya</taxon>
        <taxon>Basidiomycota</taxon>
        <taxon>Agaricomycotina</taxon>
        <taxon>Agaricomycetes</taxon>
        <taxon>Agaricomycetidae</taxon>
        <taxon>Agaricales</taxon>
        <taxon>Marasmiineae</taxon>
        <taxon>Mycenaceae</taxon>
        <taxon>Mycena</taxon>
    </lineage>
</organism>
<dbReference type="EMBL" id="JARJCM010000184">
    <property type="protein sequence ID" value="KAJ7023721.1"/>
    <property type="molecule type" value="Genomic_DNA"/>
</dbReference>
<evidence type="ECO:0008006" key="3">
    <source>
        <dbReference type="Google" id="ProtNLM"/>
    </source>
</evidence>
<protein>
    <recommendedName>
        <fullName evidence="3">BTB domain-containing protein</fullName>
    </recommendedName>
</protein>
<accession>A0AAD6WUC4</accession>
<evidence type="ECO:0000313" key="2">
    <source>
        <dbReference type="Proteomes" id="UP001218188"/>
    </source>
</evidence>
<evidence type="ECO:0000313" key="1">
    <source>
        <dbReference type="EMBL" id="KAJ7023721.1"/>
    </source>
</evidence>
<dbReference type="Proteomes" id="UP001218188">
    <property type="component" value="Unassembled WGS sequence"/>
</dbReference>
<comment type="caution">
    <text evidence="1">The sequence shown here is derived from an EMBL/GenBank/DDBJ whole genome shotgun (WGS) entry which is preliminary data.</text>
</comment>